<evidence type="ECO:0000313" key="2">
    <source>
        <dbReference type="EMBL" id="PNQ74602.1"/>
    </source>
</evidence>
<gene>
    <name evidence="2" type="ORF">C1T31_00185</name>
</gene>
<dbReference type="EMBL" id="POWF01000001">
    <property type="protein sequence ID" value="PNQ74602.1"/>
    <property type="molecule type" value="Genomic_DNA"/>
</dbReference>
<proteinExistence type="predicted"/>
<dbReference type="RefSeq" id="WP_103050455.1">
    <property type="nucleotide sequence ID" value="NZ_POWF01000001.1"/>
</dbReference>
<accession>A0A2K1E2T8</accession>
<dbReference type="Proteomes" id="UP000236641">
    <property type="component" value="Unassembled WGS sequence"/>
</dbReference>
<organism evidence="2 3">
    <name type="scientific">Hanstruepera neustonica</name>
    <dbReference type="NCBI Taxonomy" id="1445657"/>
    <lineage>
        <taxon>Bacteria</taxon>
        <taxon>Pseudomonadati</taxon>
        <taxon>Bacteroidota</taxon>
        <taxon>Flavobacteriia</taxon>
        <taxon>Flavobacteriales</taxon>
        <taxon>Flavobacteriaceae</taxon>
        <taxon>Hanstruepera</taxon>
    </lineage>
</organism>
<reference evidence="2 3" key="1">
    <citation type="submission" date="2018-01" db="EMBL/GenBank/DDBJ databases">
        <title>The draft genome of Hanstruepera neustonica JCM19743.</title>
        <authorList>
            <person name="He R.-H."/>
            <person name="Du Z.-J."/>
        </authorList>
    </citation>
    <scope>NUCLEOTIDE SEQUENCE [LARGE SCALE GENOMIC DNA]</scope>
    <source>
        <strain evidence="2 3">JCM19743</strain>
    </source>
</reference>
<feature type="compositionally biased region" description="Acidic residues" evidence="1">
    <location>
        <begin position="187"/>
        <end position="198"/>
    </location>
</feature>
<evidence type="ECO:0000256" key="1">
    <source>
        <dbReference type="SAM" id="MobiDB-lite"/>
    </source>
</evidence>
<dbReference type="AlphaFoldDB" id="A0A2K1E2T8"/>
<protein>
    <submittedName>
        <fullName evidence="2">Uncharacterized protein</fullName>
    </submittedName>
</protein>
<sequence length="205" mass="22092">MKKLTTLVVICFLVFVGCTNEQLEDDQLKKAKPKQTQIVQSNDAPDSDNGEHCVYTQLIAGQHHSAGSVTIDVVGDNLVVTYTTNGDWTIGTTHLSIGVCDEDWVPTNGSGNPQIGHFEFTEPYSATDHEVVYIIPITEVGDNYCFAAHAEVQGPTGGETAWAEGNEFSGNSWAMYSEFDLSTCTSSDDDDDDDDGGGDGDNQPT</sequence>
<name>A0A2K1E2T8_9FLAO</name>
<dbReference type="PROSITE" id="PS51257">
    <property type="entry name" value="PROKAR_LIPOPROTEIN"/>
    <property type="match status" value="1"/>
</dbReference>
<dbReference type="OrthoDB" id="1434951at2"/>
<comment type="caution">
    <text evidence="2">The sequence shown here is derived from an EMBL/GenBank/DDBJ whole genome shotgun (WGS) entry which is preliminary data.</text>
</comment>
<evidence type="ECO:0000313" key="3">
    <source>
        <dbReference type="Proteomes" id="UP000236641"/>
    </source>
</evidence>
<keyword evidence="3" id="KW-1185">Reference proteome</keyword>
<feature type="region of interest" description="Disordered" evidence="1">
    <location>
        <begin position="182"/>
        <end position="205"/>
    </location>
</feature>